<dbReference type="EMBL" id="QZWG01000008">
    <property type="protein sequence ID" value="RZB98610.1"/>
    <property type="molecule type" value="Genomic_DNA"/>
</dbReference>
<evidence type="ECO:0000313" key="1">
    <source>
        <dbReference type="EMBL" id="RZB98610.1"/>
    </source>
</evidence>
<reference evidence="1 2" key="1">
    <citation type="submission" date="2018-09" db="EMBL/GenBank/DDBJ databases">
        <title>A high-quality reference genome of wild soybean provides a powerful tool to mine soybean genomes.</title>
        <authorList>
            <person name="Xie M."/>
            <person name="Chung C.Y.L."/>
            <person name="Li M.-W."/>
            <person name="Wong F.-L."/>
            <person name="Chan T.-F."/>
            <person name="Lam H.-M."/>
        </authorList>
    </citation>
    <scope>NUCLEOTIDE SEQUENCE [LARGE SCALE GENOMIC DNA]</scope>
    <source>
        <strain evidence="2">cv. W05</strain>
        <tissue evidence="1">Hypocotyl of etiolated seedlings</tissue>
    </source>
</reference>
<gene>
    <name evidence="1" type="ORF">D0Y65_021494</name>
</gene>
<dbReference type="Gene3D" id="2.40.50.140">
    <property type="entry name" value="Nucleic acid-binding proteins"/>
    <property type="match status" value="1"/>
</dbReference>
<comment type="caution">
    <text evidence="1">The sequence shown here is derived from an EMBL/GenBank/DDBJ whole genome shotgun (WGS) entry which is preliminary data.</text>
</comment>
<keyword evidence="2" id="KW-1185">Reference proteome</keyword>
<proteinExistence type="predicted"/>
<evidence type="ECO:0008006" key="3">
    <source>
        <dbReference type="Google" id="ProtNLM"/>
    </source>
</evidence>
<dbReference type="AlphaFoldDB" id="A0A445JJH6"/>
<dbReference type="Proteomes" id="UP000289340">
    <property type="component" value="Chromosome 8"/>
</dbReference>
<accession>A0A445JJH6</accession>
<dbReference type="InterPro" id="IPR012340">
    <property type="entry name" value="NA-bd_OB-fold"/>
</dbReference>
<feature type="non-terminal residue" evidence="1">
    <location>
        <position position="1"/>
    </location>
</feature>
<organism evidence="1 2">
    <name type="scientific">Glycine soja</name>
    <name type="common">Wild soybean</name>
    <dbReference type="NCBI Taxonomy" id="3848"/>
    <lineage>
        <taxon>Eukaryota</taxon>
        <taxon>Viridiplantae</taxon>
        <taxon>Streptophyta</taxon>
        <taxon>Embryophyta</taxon>
        <taxon>Tracheophyta</taxon>
        <taxon>Spermatophyta</taxon>
        <taxon>Magnoliopsida</taxon>
        <taxon>eudicotyledons</taxon>
        <taxon>Gunneridae</taxon>
        <taxon>Pentapetalae</taxon>
        <taxon>rosids</taxon>
        <taxon>fabids</taxon>
        <taxon>Fabales</taxon>
        <taxon>Fabaceae</taxon>
        <taxon>Papilionoideae</taxon>
        <taxon>50 kb inversion clade</taxon>
        <taxon>NPAAA clade</taxon>
        <taxon>indigoferoid/millettioid clade</taxon>
        <taxon>Phaseoleae</taxon>
        <taxon>Glycine</taxon>
        <taxon>Glycine subgen. Soja</taxon>
    </lineage>
</organism>
<evidence type="ECO:0000313" key="2">
    <source>
        <dbReference type="Proteomes" id="UP000289340"/>
    </source>
</evidence>
<sequence>SYPPSVNNSLKASKLLINQPMVEIQEFKQRYFAGIEVRSVLTPRGQGNSQISGSTNYHQRYRLEVMVNHKEESTKFLLWDHECTNLIGQSADEVNRLKIADGDIDLNASPEVLDKLLGYVLAFKVKVQPKFRNVVFLKYSSDLSLINTVMDLLPDAEASSKIHIPILDSNDPPQHEFQSLSGTADHDPLLGLPLTADISGM</sequence>
<name>A0A445JJH6_GLYSO</name>
<protein>
    <recommendedName>
        <fullName evidence="3">Replication factor A C-terminal domain-containing protein</fullName>
    </recommendedName>
</protein>